<organism evidence="1 2">
    <name type="scientific">Bacillus wiedmannii</name>
    <dbReference type="NCBI Taxonomy" id="1890302"/>
    <lineage>
        <taxon>Bacteria</taxon>
        <taxon>Bacillati</taxon>
        <taxon>Bacillota</taxon>
        <taxon>Bacilli</taxon>
        <taxon>Bacillales</taxon>
        <taxon>Bacillaceae</taxon>
        <taxon>Bacillus</taxon>
        <taxon>Bacillus cereus group</taxon>
    </lineage>
</organism>
<proteinExistence type="predicted"/>
<evidence type="ECO:0000313" key="2">
    <source>
        <dbReference type="Proteomes" id="UP000222503"/>
    </source>
</evidence>
<dbReference type="AlphaFoldDB" id="A0A2B6UFT5"/>
<protein>
    <recommendedName>
        <fullName evidence="3">Group-specific protein</fullName>
    </recommendedName>
</protein>
<evidence type="ECO:0000313" key="1">
    <source>
        <dbReference type="EMBL" id="PHG59851.1"/>
    </source>
</evidence>
<dbReference type="Proteomes" id="UP000222503">
    <property type="component" value="Unassembled WGS sequence"/>
</dbReference>
<name>A0A2B6UFT5_9BACI</name>
<sequence>MGVMRWKEGTFEKIETNDSSVEQLIHTFKEQNVNGGAVISCFKVHNENFFKEIPHSKEGGHEHFFRRIVNSLDIIHNLEELKIHTSEKYKFHFKEQLAVMLDGSIAVQILWGGAYEAFKERPVIAKQLAINICQYMFQDRYEDIKVFESYRPWTDWFYDVAWDITWVVLDSKEHKMWFICATDTD</sequence>
<accession>A0A2B6UFT5</accession>
<dbReference type="EMBL" id="NUUQ01000022">
    <property type="protein sequence ID" value="PHG59851.1"/>
    <property type="molecule type" value="Genomic_DNA"/>
</dbReference>
<comment type="caution">
    <text evidence="1">The sequence shown here is derived from an EMBL/GenBank/DDBJ whole genome shotgun (WGS) entry which is preliminary data.</text>
</comment>
<evidence type="ECO:0008006" key="3">
    <source>
        <dbReference type="Google" id="ProtNLM"/>
    </source>
</evidence>
<gene>
    <name evidence="1" type="ORF">COI65_16825</name>
</gene>
<reference evidence="1 2" key="1">
    <citation type="submission" date="2017-09" db="EMBL/GenBank/DDBJ databases">
        <title>Large-scale bioinformatics analysis of Bacillus genomes uncovers conserved roles of natural products in bacterial physiology.</title>
        <authorList>
            <consortium name="Agbiome Team Llc"/>
            <person name="Bleich R.M."/>
            <person name="Grubbs K.J."/>
            <person name="Santa Maria K.C."/>
            <person name="Allen S.E."/>
            <person name="Farag S."/>
            <person name="Shank E.A."/>
            <person name="Bowers A."/>
        </authorList>
    </citation>
    <scope>NUCLEOTIDE SEQUENCE [LARGE SCALE GENOMIC DNA]</scope>
    <source>
        <strain evidence="1 2">AFS029838</strain>
    </source>
</reference>